<proteinExistence type="predicted"/>
<dbReference type="OrthoDB" id="2518693at2759"/>
<name>A0A9Q3CMP9_9BASI</name>
<organism evidence="1 2">
    <name type="scientific">Austropuccinia psidii MF-1</name>
    <dbReference type="NCBI Taxonomy" id="1389203"/>
    <lineage>
        <taxon>Eukaryota</taxon>
        <taxon>Fungi</taxon>
        <taxon>Dikarya</taxon>
        <taxon>Basidiomycota</taxon>
        <taxon>Pucciniomycotina</taxon>
        <taxon>Pucciniomycetes</taxon>
        <taxon>Pucciniales</taxon>
        <taxon>Sphaerophragmiaceae</taxon>
        <taxon>Austropuccinia</taxon>
    </lineage>
</organism>
<protein>
    <submittedName>
        <fullName evidence="1">Uncharacterized protein</fullName>
    </submittedName>
</protein>
<dbReference type="AlphaFoldDB" id="A0A9Q3CMP9"/>
<evidence type="ECO:0000313" key="2">
    <source>
        <dbReference type="Proteomes" id="UP000765509"/>
    </source>
</evidence>
<comment type="caution">
    <text evidence="1">The sequence shown here is derived from an EMBL/GenBank/DDBJ whole genome shotgun (WGS) entry which is preliminary data.</text>
</comment>
<accession>A0A9Q3CMP9</accession>
<gene>
    <name evidence="1" type="ORF">O181_027814</name>
</gene>
<sequence>MVRNNWDGPEKHQDKNEVVFEMDREAYNMILSHLQIRQPHLWDHSDIPDPEDAEVLLSYAKEVSSLYKEDCSTSKQEPNSMIQYINHNHIWFGKVLQILKVINEETEDMLLLVKHLKLAKSEWGEEQ</sequence>
<evidence type="ECO:0000313" key="1">
    <source>
        <dbReference type="EMBL" id="MBW0488099.1"/>
    </source>
</evidence>
<dbReference type="EMBL" id="AVOT02009435">
    <property type="protein sequence ID" value="MBW0488099.1"/>
    <property type="molecule type" value="Genomic_DNA"/>
</dbReference>
<keyword evidence="2" id="KW-1185">Reference proteome</keyword>
<reference evidence="1" key="1">
    <citation type="submission" date="2021-03" db="EMBL/GenBank/DDBJ databases">
        <title>Draft genome sequence of rust myrtle Austropuccinia psidii MF-1, a brazilian biotype.</title>
        <authorList>
            <person name="Quecine M.C."/>
            <person name="Pachon D.M.R."/>
            <person name="Bonatelli M.L."/>
            <person name="Correr F.H."/>
            <person name="Franceschini L.M."/>
            <person name="Leite T.F."/>
            <person name="Margarido G.R.A."/>
            <person name="Almeida C.A."/>
            <person name="Ferrarezi J.A."/>
            <person name="Labate C.A."/>
        </authorList>
    </citation>
    <scope>NUCLEOTIDE SEQUENCE</scope>
    <source>
        <strain evidence="1">MF-1</strain>
    </source>
</reference>
<dbReference type="Proteomes" id="UP000765509">
    <property type="component" value="Unassembled WGS sequence"/>
</dbReference>